<dbReference type="PRINTS" id="PR00038">
    <property type="entry name" value="HTHLUXR"/>
</dbReference>
<dbReference type="SUPFAM" id="SSF46894">
    <property type="entry name" value="C-terminal effector domain of the bipartite response regulators"/>
    <property type="match status" value="1"/>
</dbReference>
<keyword evidence="9" id="KW-1185">Reference proteome</keyword>
<evidence type="ECO:0000313" key="9">
    <source>
        <dbReference type="Proteomes" id="UP001500460"/>
    </source>
</evidence>
<organism evidence="8 9">
    <name type="scientific">Streptomyces glaucus</name>
    <dbReference type="NCBI Taxonomy" id="284029"/>
    <lineage>
        <taxon>Bacteria</taxon>
        <taxon>Bacillati</taxon>
        <taxon>Actinomycetota</taxon>
        <taxon>Actinomycetes</taxon>
        <taxon>Kitasatosporales</taxon>
        <taxon>Streptomycetaceae</taxon>
        <taxon>Streptomyces</taxon>
    </lineage>
</organism>
<dbReference type="PROSITE" id="PS50977">
    <property type="entry name" value="HTH_TETR_2"/>
    <property type="match status" value="1"/>
</dbReference>
<keyword evidence="3" id="KW-0804">Transcription</keyword>
<evidence type="ECO:0000256" key="3">
    <source>
        <dbReference type="ARBA" id="ARBA00023163"/>
    </source>
</evidence>
<accession>A0ABP5WCF3</accession>
<evidence type="ECO:0000256" key="1">
    <source>
        <dbReference type="ARBA" id="ARBA00023015"/>
    </source>
</evidence>
<feature type="domain" description="HTH luxR-type" evidence="6">
    <location>
        <begin position="42"/>
        <end position="107"/>
    </location>
</feature>
<dbReference type="Gene3D" id="1.10.357.10">
    <property type="entry name" value="Tetracycline Repressor, domain 2"/>
    <property type="match status" value="1"/>
</dbReference>
<evidence type="ECO:0000256" key="2">
    <source>
        <dbReference type="ARBA" id="ARBA00023125"/>
    </source>
</evidence>
<proteinExistence type="predicted"/>
<feature type="compositionally biased region" description="Basic and acidic residues" evidence="5">
    <location>
        <begin position="121"/>
        <end position="137"/>
    </location>
</feature>
<dbReference type="Proteomes" id="UP001500460">
    <property type="component" value="Unassembled WGS sequence"/>
</dbReference>
<dbReference type="PRINTS" id="PR00455">
    <property type="entry name" value="HTHTETR"/>
</dbReference>
<dbReference type="PROSITE" id="PS50043">
    <property type="entry name" value="HTH_LUXR_2"/>
    <property type="match status" value="1"/>
</dbReference>
<comment type="caution">
    <text evidence="8">The sequence shown here is derived from an EMBL/GenBank/DDBJ whole genome shotgun (WGS) entry which is preliminary data.</text>
</comment>
<evidence type="ECO:0000256" key="4">
    <source>
        <dbReference type="PROSITE-ProRule" id="PRU00335"/>
    </source>
</evidence>
<dbReference type="InterPro" id="IPR009057">
    <property type="entry name" value="Homeodomain-like_sf"/>
</dbReference>
<evidence type="ECO:0000313" key="8">
    <source>
        <dbReference type="EMBL" id="GAA2424492.1"/>
    </source>
</evidence>
<dbReference type="Pfam" id="PF00440">
    <property type="entry name" value="TetR_N"/>
    <property type="match status" value="1"/>
</dbReference>
<dbReference type="CDD" id="cd06170">
    <property type="entry name" value="LuxR_C_like"/>
    <property type="match status" value="1"/>
</dbReference>
<dbReference type="PANTHER" id="PTHR43214">
    <property type="entry name" value="TWO-COMPONENT RESPONSE REGULATOR"/>
    <property type="match status" value="1"/>
</dbReference>
<dbReference type="SUPFAM" id="SSF46689">
    <property type="entry name" value="Homeodomain-like"/>
    <property type="match status" value="1"/>
</dbReference>
<keyword evidence="1" id="KW-0805">Transcription regulation</keyword>
<feature type="region of interest" description="Disordered" evidence="5">
    <location>
        <begin position="110"/>
        <end position="141"/>
    </location>
</feature>
<evidence type="ECO:0008006" key="10">
    <source>
        <dbReference type="Google" id="ProtNLM"/>
    </source>
</evidence>
<dbReference type="InterPro" id="IPR000792">
    <property type="entry name" value="Tscrpt_reg_LuxR_C"/>
</dbReference>
<gene>
    <name evidence="8" type="ORF">GCM10010421_08750</name>
</gene>
<reference evidence="9" key="1">
    <citation type="journal article" date="2019" name="Int. J. Syst. Evol. Microbiol.">
        <title>The Global Catalogue of Microorganisms (GCM) 10K type strain sequencing project: providing services to taxonomists for standard genome sequencing and annotation.</title>
        <authorList>
            <consortium name="The Broad Institute Genomics Platform"/>
            <consortium name="The Broad Institute Genome Sequencing Center for Infectious Disease"/>
            <person name="Wu L."/>
            <person name="Ma J."/>
        </authorList>
    </citation>
    <scope>NUCLEOTIDE SEQUENCE [LARGE SCALE GENOMIC DNA]</scope>
    <source>
        <strain evidence="9">JCM 6922</strain>
    </source>
</reference>
<dbReference type="SMART" id="SM00421">
    <property type="entry name" value="HTH_LUXR"/>
    <property type="match status" value="1"/>
</dbReference>
<dbReference type="InterPro" id="IPR039420">
    <property type="entry name" value="WalR-like"/>
</dbReference>
<dbReference type="InterPro" id="IPR036388">
    <property type="entry name" value="WH-like_DNA-bd_sf"/>
</dbReference>
<dbReference type="InterPro" id="IPR001647">
    <property type="entry name" value="HTH_TetR"/>
</dbReference>
<name>A0ABP5WCF3_9ACTN</name>
<dbReference type="Pfam" id="PF00196">
    <property type="entry name" value="GerE"/>
    <property type="match status" value="1"/>
</dbReference>
<sequence length="383" mass="40276">MSVGNLLEGIRTVASGGAPLSPAAAGTLISGFRAIPEPVDSAPPGPAVPTVREREVLPLVAAGRNNAGIAGHLLLSPLTVRSHLRHALTELEARDRARLVVIAHRAGRPSVDASGNRRRCRTDESAGRARPRHEFVRTPEGGAPGQVLRVFATSAVRSAPASSIGAGRSHARPLLLVCRREQARYPHGVTQRPMSAARRPASGGPKAAARNRAALIAAAREIYAEHGLDAPLSAIARRAGVGQGVLYRHFPDRAALAVAVLEENVRQIEKAAQNTDLAGLLGVVTWHLTESAAFIGVLHADGAGSGSAVPAYAVALSQRVERALRALLPQDHPLASEPDDLMIAVGMVSGAVTGPTREHRERRARAAWRLLGVEVGPVRPFEV</sequence>
<protein>
    <recommendedName>
        <fullName evidence="10">HTH tetR-type domain-containing protein</fullName>
    </recommendedName>
</protein>
<dbReference type="EMBL" id="BAAATK010000004">
    <property type="protein sequence ID" value="GAA2424492.1"/>
    <property type="molecule type" value="Genomic_DNA"/>
</dbReference>
<feature type="DNA-binding region" description="H-T-H motif" evidence="4">
    <location>
        <begin position="231"/>
        <end position="250"/>
    </location>
</feature>
<evidence type="ECO:0000256" key="5">
    <source>
        <dbReference type="SAM" id="MobiDB-lite"/>
    </source>
</evidence>
<dbReference type="PANTHER" id="PTHR43214:SF24">
    <property type="entry name" value="TRANSCRIPTIONAL REGULATORY PROTEIN NARL-RELATED"/>
    <property type="match status" value="1"/>
</dbReference>
<dbReference type="InterPro" id="IPR016032">
    <property type="entry name" value="Sig_transdc_resp-reg_C-effctor"/>
</dbReference>
<evidence type="ECO:0000259" key="6">
    <source>
        <dbReference type="PROSITE" id="PS50043"/>
    </source>
</evidence>
<evidence type="ECO:0000259" key="7">
    <source>
        <dbReference type="PROSITE" id="PS50977"/>
    </source>
</evidence>
<feature type="domain" description="HTH tetR-type" evidence="7">
    <location>
        <begin position="209"/>
        <end position="268"/>
    </location>
</feature>
<keyword evidence="2 4" id="KW-0238">DNA-binding</keyword>
<dbReference type="Gene3D" id="1.10.10.10">
    <property type="entry name" value="Winged helix-like DNA-binding domain superfamily/Winged helix DNA-binding domain"/>
    <property type="match status" value="1"/>
</dbReference>